<protein>
    <recommendedName>
        <fullName evidence="3">Tetratricopeptide repeat protein</fullName>
    </recommendedName>
</protein>
<sequence>MEDRHIELDELAIEIANRATKATGTSLSSIPSLSQLTASGEPSPAMLMSSLAGEMVTHATRLLRERRYRDAAAVFEFGVQGDPYNAAFHNNWGFCLIPEDAHEALPHLQHAEELSYFHSGLNAYNQMCCLVELGRRRAALALAERIWARRHSLPSDKCTIWRHHGSSWVLEPTHDIFRDIAEFAAATADAETTGHEADIWRRRLAESEQQSPGGD</sequence>
<dbReference type="Proteomes" id="UP001144036">
    <property type="component" value="Unassembled WGS sequence"/>
</dbReference>
<name>A0ABT4SII5_9ACTN</name>
<keyword evidence="2" id="KW-1185">Reference proteome</keyword>
<reference evidence="1" key="1">
    <citation type="submission" date="2022-11" db="EMBL/GenBank/DDBJ databases">
        <title>Nonomuraea corallina sp. nov., a new species of the genus Nonomuraea isolated from sea side sediment in Thai sea.</title>
        <authorList>
            <person name="Ngamcharungchit C."/>
            <person name="Matsumoto A."/>
            <person name="Suriyachadkun C."/>
            <person name="Panbangred W."/>
            <person name="Inahashi Y."/>
            <person name="Intra B."/>
        </authorList>
    </citation>
    <scope>NUCLEOTIDE SEQUENCE</scope>
    <source>
        <strain evidence="1">MCN248</strain>
    </source>
</reference>
<dbReference type="EMBL" id="JAPNNL010000128">
    <property type="protein sequence ID" value="MDA0636925.1"/>
    <property type="molecule type" value="Genomic_DNA"/>
</dbReference>
<evidence type="ECO:0000313" key="2">
    <source>
        <dbReference type="Proteomes" id="UP001144036"/>
    </source>
</evidence>
<dbReference type="RefSeq" id="WP_270157825.1">
    <property type="nucleotide sequence ID" value="NZ_JAPNNL010000128.1"/>
</dbReference>
<dbReference type="InterPro" id="IPR011990">
    <property type="entry name" value="TPR-like_helical_dom_sf"/>
</dbReference>
<evidence type="ECO:0000313" key="1">
    <source>
        <dbReference type="EMBL" id="MDA0636925.1"/>
    </source>
</evidence>
<evidence type="ECO:0008006" key="3">
    <source>
        <dbReference type="Google" id="ProtNLM"/>
    </source>
</evidence>
<dbReference type="Gene3D" id="1.25.40.10">
    <property type="entry name" value="Tetratricopeptide repeat domain"/>
    <property type="match status" value="1"/>
</dbReference>
<proteinExistence type="predicted"/>
<gene>
    <name evidence="1" type="ORF">OUY22_26255</name>
</gene>
<organism evidence="1 2">
    <name type="scientific">Nonomuraea corallina</name>
    <dbReference type="NCBI Taxonomy" id="2989783"/>
    <lineage>
        <taxon>Bacteria</taxon>
        <taxon>Bacillati</taxon>
        <taxon>Actinomycetota</taxon>
        <taxon>Actinomycetes</taxon>
        <taxon>Streptosporangiales</taxon>
        <taxon>Streptosporangiaceae</taxon>
        <taxon>Nonomuraea</taxon>
    </lineage>
</organism>
<dbReference type="SUPFAM" id="SSF48452">
    <property type="entry name" value="TPR-like"/>
    <property type="match status" value="1"/>
</dbReference>
<comment type="caution">
    <text evidence="1">The sequence shown here is derived from an EMBL/GenBank/DDBJ whole genome shotgun (WGS) entry which is preliminary data.</text>
</comment>
<accession>A0ABT4SII5</accession>